<dbReference type="OrthoDB" id="7726766at2759"/>
<evidence type="ECO:0000256" key="3">
    <source>
        <dbReference type="ARBA" id="ARBA00022825"/>
    </source>
</evidence>
<dbReference type="Gene3D" id="2.40.10.10">
    <property type="entry name" value="Trypsin-like serine proteases"/>
    <property type="match status" value="1"/>
</dbReference>
<proteinExistence type="inferred from homology"/>
<keyword evidence="1" id="KW-0645">Protease</keyword>
<keyword evidence="8" id="KW-1185">Reference proteome</keyword>
<keyword evidence="3" id="KW-0720">Serine protease</keyword>
<evidence type="ECO:0000313" key="8">
    <source>
        <dbReference type="Proteomes" id="UP001107558"/>
    </source>
</evidence>
<comment type="caution">
    <text evidence="7">The sequence shown here is derived from an EMBL/GenBank/DDBJ whole genome shotgun (WGS) entry which is preliminary data.</text>
</comment>
<comment type="similarity">
    <text evidence="5">Belongs to the peptidase S1 family. CLIP subfamily.</text>
</comment>
<dbReference type="PROSITE" id="PS50240">
    <property type="entry name" value="TRYPSIN_DOM"/>
    <property type="match status" value="1"/>
</dbReference>
<gene>
    <name evidence="7" type="ORF">PVAND_014978</name>
</gene>
<dbReference type="GO" id="GO:0006508">
    <property type="term" value="P:proteolysis"/>
    <property type="evidence" value="ECO:0007669"/>
    <property type="project" value="UniProtKB-KW"/>
</dbReference>
<dbReference type="InterPro" id="IPR043504">
    <property type="entry name" value="Peptidase_S1_PA_chymotrypsin"/>
</dbReference>
<reference evidence="7" key="1">
    <citation type="submission" date="2021-03" db="EMBL/GenBank/DDBJ databases">
        <title>Chromosome level genome of the anhydrobiotic midge Polypedilum vanderplanki.</title>
        <authorList>
            <person name="Yoshida Y."/>
            <person name="Kikawada T."/>
            <person name="Gusev O."/>
        </authorList>
    </citation>
    <scope>NUCLEOTIDE SEQUENCE</scope>
    <source>
        <strain evidence="7">NIAS01</strain>
        <tissue evidence="7">Whole body or cell culture</tissue>
    </source>
</reference>
<evidence type="ECO:0000256" key="4">
    <source>
        <dbReference type="ARBA" id="ARBA00023157"/>
    </source>
</evidence>
<evidence type="ECO:0000256" key="1">
    <source>
        <dbReference type="ARBA" id="ARBA00022670"/>
    </source>
</evidence>
<feature type="domain" description="Peptidase S1" evidence="6">
    <location>
        <begin position="22"/>
        <end position="105"/>
    </location>
</feature>
<accession>A0A9J6BBK3</accession>
<evidence type="ECO:0000256" key="5">
    <source>
        <dbReference type="ARBA" id="ARBA00024195"/>
    </source>
</evidence>
<dbReference type="EMBL" id="JADBJN010000004">
    <property type="protein sequence ID" value="KAG5666974.1"/>
    <property type="molecule type" value="Genomic_DNA"/>
</dbReference>
<evidence type="ECO:0000259" key="6">
    <source>
        <dbReference type="PROSITE" id="PS50240"/>
    </source>
</evidence>
<evidence type="ECO:0000256" key="2">
    <source>
        <dbReference type="ARBA" id="ARBA00022801"/>
    </source>
</evidence>
<dbReference type="AlphaFoldDB" id="A0A9J6BBK3"/>
<dbReference type="Proteomes" id="UP001107558">
    <property type="component" value="Chromosome 4"/>
</dbReference>
<dbReference type="InterPro" id="IPR001254">
    <property type="entry name" value="Trypsin_dom"/>
</dbReference>
<dbReference type="InterPro" id="IPR050430">
    <property type="entry name" value="Peptidase_S1"/>
</dbReference>
<dbReference type="InterPro" id="IPR009003">
    <property type="entry name" value="Peptidase_S1_PA"/>
</dbReference>
<keyword evidence="4" id="KW-1015">Disulfide bond</keyword>
<protein>
    <recommendedName>
        <fullName evidence="6">Peptidase S1 domain-containing protein</fullName>
    </recommendedName>
</protein>
<dbReference type="PANTHER" id="PTHR24276">
    <property type="entry name" value="POLYSERASE-RELATED"/>
    <property type="match status" value="1"/>
</dbReference>
<keyword evidence="2" id="KW-0378">Hydrolase</keyword>
<organism evidence="7 8">
    <name type="scientific">Polypedilum vanderplanki</name>
    <name type="common">Sleeping chironomid midge</name>
    <dbReference type="NCBI Taxonomy" id="319348"/>
    <lineage>
        <taxon>Eukaryota</taxon>
        <taxon>Metazoa</taxon>
        <taxon>Ecdysozoa</taxon>
        <taxon>Arthropoda</taxon>
        <taxon>Hexapoda</taxon>
        <taxon>Insecta</taxon>
        <taxon>Pterygota</taxon>
        <taxon>Neoptera</taxon>
        <taxon>Endopterygota</taxon>
        <taxon>Diptera</taxon>
        <taxon>Nematocera</taxon>
        <taxon>Chironomoidea</taxon>
        <taxon>Chironomidae</taxon>
        <taxon>Chironominae</taxon>
        <taxon>Polypedilum</taxon>
        <taxon>Polypedilum</taxon>
    </lineage>
</organism>
<sequence length="121" mass="13044">MACNLAAWNRNNSQLQTINPSIPIINRDQCNELAVNFGRLSEGMLCAGSIVAGSGVCATNIGAALYCNGRIEGILNSGFGCGAANNPGVYVQARMYEQWIQEQIRRQDIPAANSFPLERLP</sequence>
<dbReference type="GO" id="GO:0004252">
    <property type="term" value="F:serine-type endopeptidase activity"/>
    <property type="evidence" value="ECO:0007669"/>
    <property type="project" value="InterPro"/>
</dbReference>
<dbReference type="PANTHER" id="PTHR24276:SF91">
    <property type="entry name" value="AT26814P-RELATED"/>
    <property type="match status" value="1"/>
</dbReference>
<name>A0A9J6BBK3_POLVA</name>
<dbReference type="Pfam" id="PF00089">
    <property type="entry name" value="Trypsin"/>
    <property type="match status" value="1"/>
</dbReference>
<dbReference type="SUPFAM" id="SSF50494">
    <property type="entry name" value="Trypsin-like serine proteases"/>
    <property type="match status" value="1"/>
</dbReference>
<evidence type="ECO:0000313" key="7">
    <source>
        <dbReference type="EMBL" id="KAG5666974.1"/>
    </source>
</evidence>